<dbReference type="Proteomes" id="UP000623509">
    <property type="component" value="Unassembled WGS sequence"/>
</dbReference>
<reference evidence="13 14" key="2">
    <citation type="submission" date="2017-07" db="EMBL/GenBank/DDBJ databases">
        <title>Candidatus Dactylopiibacterium carminicum, a nitrogen-fixing symbiont of the cochineal insect Dactylopius coccus and Dactylopius opuntiae (Hemiptera: Coccoidea: Dactylopiidae).</title>
        <authorList>
            <person name="Vera A."/>
        </authorList>
    </citation>
    <scope>NUCLEOTIDE SEQUENCE [LARGE SCALE GENOMIC DNA]</scope>
    <source>
        <strain evidence="13 14">NFDCM</strain>
    </source>
</reference>
<dbReference type="PANTHER" id="PTHR32089:SF119">
    <property type="entry name" value="METHYL-ACCEPTING CHEMOTAXIS PROTEIN CTPL"/>
    <property type="match status" value="1"/>
</dbReference>
<evidence type="ECO:0000256" key="7">
    <source>
        <dbReference type="PROSITE-ProRule" id="PRU00284"/>
    </source>
</evidence>
<feature type="transmembrane region" description="Helical" evidence="9">
    <location>
        <begin position="12"/>
        <end position="34"/>
    </location>
</feature>
<dbReference type="RefSeq" id="WP_095523537.1">
    <property type="nucleotide sequence ID" value="NZ_MDUX01000007.1"/>
</dbReference>
<dbReference type="Proteomes" id="UP000216107">
    <property type="component" value="Unassembled WGS sequence"/>
</dbReference>
<dbReference type="SMART" id="SM00283">
    <property type="entry name" value="MA"/>
    <property type="match status" value="1"/>
</dbReference>
<dbReference type="SUPFAM" id="SSF58104">
    <property type="entry name" value="Methyl-accepting chemotaxis protein (MCP) signaling domain"/>
    <property type="match status" value="1"/>
</dbReference>
<evidence type="ECO:0000256" key="6">
    <source>
        <dbReference type="ARBA" id="ARBA00029447"/>
    </source>
</evidence>
<dbReference type="EMBL" id="MDUX01000007">
    <property type="protein sequence ID" value="KAF7600302.1"/>
    <property type="molecule type" value="Genomic_DNA"/>
</dbReference>
<dbReference type="GO" id="GO:0016020">
    <property type="term" value="C:membrane"/>
    <property type="evidence" value="ECO:0007669"/>
    <property type="project" value="UniProtKB-SubCell"/>
</dbReference>
<evidence type="ECO:0000256" key="9">
    <source>
        <dbReference type="SAM" id="Phobius"/>
    </source>
</evidence>
<evidence type="ECO:0000256" key="2">
    <source>
        <dbReference type="ARBA" id="ARBA00022692"/>
    </source>
</evidence>
<evidence type="ECO:0000256" key="8">
    <source>
        <dbReference type="SAM" id="MobiDB-lite"/>
    </source>
</evidence>
<dbReference type="PANTHER" id="PTHR32089">
    <property type="entry name" value="METHYL-ACCEPTING CHEMOTAXIS PROTEIN MCPB"/>
    <property type="match status" value="1"/>
</dbReference>
<protein>
    <submittedName>
        <fullName evidence="12">Methyl-accepting chemotaxis protein</fullName>
    </submittedName>
</protein>
<evidence type="ECO:0000313" key="14">
    <source>
        <dbReference type="Proteomes" id="UP000216107"/>
    </source>
</evidence>
<dbReference type="Pfam" id="PF00015">
    <property type="entry name" value="MCPsignal"/>
    <property type="match status" value="1"/>
</dbReference>
<sequence length="482" mass="51237">MSSPVQLQRGVTISALLLALSLAAILSLVFTALVGQINVARMESSNAAVLETGRLARVQGDVDMMHDAIRADVYKALLAAQRQESDLASARDDFAKHAQQLRKNFADNLNALPAEARNLASTVQPVLERYVTTAGNIVAQPTANADAQLEAFNADFSALETQLEKLTDAIEADALAQTETASAAIRHSRLIDLLVAGTAILILLGATLWAWRGSVLALQALARDAEDIAHSGDLSRTLRAQGCAEVKRLAEAIGKMLLRQREVVSQVHRSADLVQHNMGQLGGLAGRVRQQAGTQDDMVQRALRGFEEAAEGIEMVAGNAQRAVEAAQSAGTISQQGSQVVRAATDELGNLTQAVHEVSSIIASLAREAGEISGVVSAIREIADQTNLLALNAAIEAARAGEQGRGFAVVADEVRKLAERSSQATDQVFHLIERIDEASRTAVTKVEHSVEAVTGGITRATPDPSRDRSGDRAGEPDRTQRQ</sequence>
<keyword evidence="4 9" id="KW-0472">Membrane</keyword>
<feature type="compositionally biased region" description="Basic and acidic residues" evidence="8">
    <location>
        <begin position="464"/>
        <end position="482"/>
    </location>
</feature>
<evidence type="ECO:0000259" key="10">
    <source>
        <dbReference type="PROSITE" id="PS50111"/>
    </source>
</evidence>
<evidence type="ECO:0000313" key="12">
    <source>
        <dbReference type="EMBL" id="KAF7600302.1"/>
    </source>
</evidence>
<feature type="transmembrane region" description="Helical" evidence="9">
    <location>
        <begin position="190"/>
        <end position="211"/>
    </location>
</feature>
<gene>
    <name evidence="12" type="ORF">BGI27_03560</name>
    <name evidence="13" type="ORF">CGU29_02755</name>
</gene>
<dbReference type="AlphaFoldDB" id="A0A272EX05"/>
<dbReference type="PROSITE" id="PS50885">
    <property type="entry name" value="HAMP"/>
    <property type="match status" value="1"/>
</dbReference>
<name>A0A272EX05_9RHOO</name>
<keyword evidence="15" id="KW-1185">Reference proteome</keyword>
<evidence type="ECO:0000256" key="4">
    <source>
        <dbReference type="ARBA" id="ARBA00023136"/>
    </source>
</evidence>
<keyword evidence="2 9" id="KW-0812">Transmembrane</keyword>
<dbReference type="EMBL" id="NMRN01000005">
    <property type="protein sequence ID" value="PAS94644.1"/>
    <property type="molecule type" value="Genomic_DNA"/>
</dbReference>
<dbReference type="GO" id="GO:0007165">
    <property type="term" value="P:signal transduction"/>
    <property type="evidence" value="ECO:0007669"/>
    <property type="project" value="UniProtKB-KW"/>
</dbReference>
<organism evidence="13 14">
    <name type="scientific">Candidatus Dactylopiibacterium carminicum</name>
    <dbReference type="NCBI Taxonomy" id="857335"/>
    <lineage>
        <taxon>Bacteria</taxon>
        <taxon>Pseudomonadati</taxon>
        <taxon>Pseudomonadota</taxon>
        <taxon>Betaproteobacteria</taxon>
        <taxon>Rhodocyclales</taxon>
        <taxon>Rhodocyclaceae</taxon>
        <taxon>Candidatus Dactylopiibacterium</taxon>
    </lineage>
</organism>
<proteinExistence type="inferred from homology"/>
<evidence type="ECO:0000313" key="15">
    <source>
        <dbReference type="Proteomes" id="UP000623509"/>
    </source>
</evidence>
<comment type="caution">
    <text evidence="13">The sequence shown here is derived from an EMBL/GenBank/DDBJ whole genome shotgun (WGS) entry which is preliminary data.</text>
</comment>
<feature type="domain" description="HAMP" evidence="11">
    <location>
        <begin position="212"/>
        <end position="265"/>
    </location>
</feature>
<dbReference type="Gene3D" id="1.10.287.950">
    <property type="entry name" value="Methyl-accepting chemotaxis protein"/>
    <property type="match status" value="1"/>
</dbReference>
<dbReference type="InterPro" id="IPR004090">
    <property type="entry name" value="Chemotax_Me-accpt_rcpt"/>
</dbReference>
<feature type="domain" description="Methyl-accepting transducer" evidence="10">
    <location>
        <begin position="270"/>
        <end position="458"/>
    </location>
</feature>
<comment type="subcellular location">
    <subcellularLocation>
        <location evidence="1">Membrane</location>
        <topology evidence="1">Multi-pass membrane protein</topology>
    </subcellularLocation>
</comment>
<evidence type="ECO:0000259" key="11">
    <source>
        <dbReference type="PROSITE" id="PS50885"/>
    </source>
</evidence>
<keyword evidence="3 9" id="KW-1133">Transmembrane helix</keyword>
<evidence type="ECO:0000256" key="1">
    <source>
        <dbReference type="ARBA" id="ARBA00004141"/>
    </source>
</evidence>
<dbReference type="PRINTS" id="PR00260">
    <property type="entry name" value="CHEMTRNSDUCR"/>
</dbReference>
<evidence type="ECO:0000313" key="13">
    <source>
        <dbReference type="EMBL" id="PAS94644.1"/>
    </source>
</evidence>
<dbReference type="InterPro" id="IPR004089">
    <property type="entry name" value="MCPsignal_dom"/>
</dbReference>
<dbReference type="GO" id="GO:0004888">
    <property type="term" value="F:transmembrane signaling receptor activity"/>
    <property type="evidence" value="ECO:0007669"/>
    <property type="project" value="InterPro"/>
</dbReference>
<dbReference type="InterPro" id="IPR003660">
    <property type="entry name" value="HAMP_dom"/>
</dbReference>
<accession>A0A272EX05</accession>
<reference evidence="12 15" key="1">
    <citation type="submission" date="2016-08" db="EMBL/GenBank/DDBJ databases">
        <title>Candidatus Dactylopiibacterium carminicum genome sequence.</title>
        <authorList>
            <person name="Ramirez-Puebla S.T."/>
            <person name="Ormeno-Orrillo E."/>
            <person name="Vera-Ponce De Leon A."/>
            <person name="Luis L."/>
            <person name="Sanchez-Flores A."/>
            <person name="Monica R."/>
            <person name="Martinez-Romero E."/>
        </authorList>
    </citation>
    <scope>NUCLEOTIDE SEQUENCE [LARGE SCALE GENOMIC DNA]</scope>
    <source>
        <strain evidence="12">END1</strain>
    </source>
</reference>
<dbReference type="PROSITE" id="PS50111">
    <property type="entry name" value="CHEMOTAXIS_TRANSDUC_2"/>
    <property type="match status" value="1"/>
</dbReference>
<comment type="similarity">
    <text evidence="6">Belongs to the methyl-accepting chemotaxis (MCP) protein family.</text>
</comment>
<keyword evidence="5 7" id="KW-0807">Transducer</keyword>
<dbReference type="GO" id="GO:0006935">
    <property type="term" value="P:chemotaxis"/>
    <property type="evidence" value="ECO:0007669"/>
    <property type="project" value="InterPro"/>
</dbReference>
<feature type="region of interest" description="Disordered" evidence="8">
    <location>
        <begin position="453"/>
        <end position="482"/>
    </location>
</feature>
<evidence type="ECO:0000256" key="5">
    <source>
        <dbReference type="ARBA" id="ARBA00023224"/>
    </source>
</evidence>
<evidence type="ECO:0000256" key="3">
    <source>
        <dbReference type="ARBA" id="ARBA00022989"/>
    </source>
</evidence>